<protein>
    <submittedName>
        <fullName evidence="2">Uncharacterized protein</fullName>
    </submittedName>
</protein>
<dbReference type="EMBL" id="WIUZ02000020">
    <property type="protein sequence ID" value="KAF9779307.1"/>
    <property type="molecule type" value="Genomic_DNA"/>
</dbReference>
<sequence length="227" mass="25772">MPQSTFTPEQKRWLTEKYKIFLVHCDRKTPGLFFPALYEEYFTLWPPPVLAVEGVQGPRNNSAIANAKARTTEEHNGGINGQGSSAGLNLTVGPPKRKAPVQTYVKYNWATKVKPEVIKLWAPTPEADLFGEIDNGEDQVAWEAMMPMEKNIPLWFKMKVGRELYEAESDEVKAQIDQLRDRDMEDAVAAQAEPLQLSFLHGSWTVHRDNSPWVMGHATLYNVLYNP</sequence>
<evidence type="ECO:0000313" key="3">
    <source>
        <dbReference type="Proteomes" id="UP000736335"/>
    </source>
</evidence>
<keyword evidence="3" id="KW-1185">Reference proteome</keyword>
<proteinExistence type="predicted"/>
<evidence type="ECO:0000313" key="2">
    <source>
        <dbReference type="EMBL" id="KAF9779307.1"/>
    </source>
</evidence>
<dbReference type="AlphaFoldDB" id="A0A9P6H4K8"/>
<dbReference type="OrthoDB" id="2803783at2759"/>
<feature type="region of interest" description="Disordered" evidence="1">
    <location>
        <begin position="72"/>
        <end position="93"/>
    </location>
</feature>
<evidence type="ECO:0000256" key="1">
    <source>
        <dbReference type="SAM" id="MobiDB-lite"/>
    </source>
</evidence>
<comment type="caution">
    <text evidence="2">The sequence shown here is derived from an EMBL/GenBank/DDBJ whole genome shotgun (WGS) entry which is preliminary data.</text>
</comment>
<accession>A0A9P6H4K8</accession>
<reference evidence="2" key="1">
    <citation type="journal article" date="2020" name="Nat. Commun.">
        <title>Large-scale genome sequencing of mycorrhizal fungi provides insights into the early evolution of symbiotic traits.</title>
        <authorList>
            <person name="Miyauchi S."/>
            <person name="Kiss E."/>
            <person name="Kuo A."/>
            <person name="Drula E."/>
            <person name="Kohler A."/>
            <person name="Sanchez-Garcia M."/>
            <person name="Morin E."/>
            <person name="Andreopoulos B."/>
            <person name="Barry K.W."/>
            <person name="Bonito G."/>
            <person name="Buee M."/>
            <person name="Carver A."/>
            <person name="Chen C."/>
            <person name="Cichocki N."/>
            <person name="Clum A."/>
            <person name="Culley D."/>
            <person name="Crous P.W."/>
            <person name="Fauchery L."/>
            <person name="Girlanda M."/>
            <person name="Hayes R.D."/>
            <person name="Keri Z."/>
            <person name="LaButti K."/>
            <person name="Lipzen A."/>
            <person name="Lombard V."/>
            <person name="Magnuson J."/>
            <person name="Maillard F."/>
            <person name="Murat C."/>
            <person name="Nolan M."/>
            <person name="Ohm R.A."/>
            <person name="Pangilinan J."/>
            <person name="Pereira M.F."/>
            <person name="Perotto S."/>
            <person name="Peter M."/>
            <person name="Pfister S."/>
            <person name="Riley R."/>
            <person name="Sitrit Y."/>
            <person name="Stielow J.B."/>
            <person name="Szollosi G."/>
            <person name="Zifcakova L."/>
            <person name="Stursova M."/>
            <person name="Spatafora J.W."/>
            <person name="Tedersoo L."/>
            <person name="Vaario L.M."/>
            <person name="Yamada A."/>
            <person name="Yan M."/>
            <person name="Wang P."/>
            <person name="Xu J."/>
            <person name="Bruns T."/>
            <person name="Baldrian P."/>
            <person name="Vilgalys R."/>
            <person name="Dunand C."/>
            <person name="Henrissat B."/>
            <person name="Grigoriev I.V."/>
            <person name="Hibbett D."/>
            <person name="Nagy L.G."/>
            <person name="Martin F.M."/>
        </authorList>
    </citation>
    <scope>NUCLEOTIDE SEQUENCE</scope>
    <source>
        <strain evidence="2">UH-Tt-Lm1</strain>
    </source>
</reference>
<gene>
    <name evidence="2" type="ORF">BJ322DRAFT_1113652</name>
</gene>
<reference evidence="2" key="2">
    <citation type="submission" date="2020-11" db="EMBL/GenBank/DDBJ databases">
        <authorList>
            <consortium name="DOE Joint Genome Institute"/>
            <person name="Kuo A."/>
            <person name="Miyauchi S."/>
            <person name="Kiss E."/>
            <person name="Drula E."/>
            <person name="Kohler A."/>
            <person name="Sanchez-Garcia M."/>
            <person name="Andreopoulos B."/>
            <person name="Barry K.W."/>
            <person name="Bonito G."/>
            <person name="Buee M."/>
            <person name="Carver A."/>
            <person name="Chen C."/>
            <person name="Cichocki N."/>
            <person name="Clum A."/>
            <person name="Culley D."/>
            <person name="Crous P.W."/>
            <person name="Fauchery L."/>
            <person name="Girlanda M."/>
            <person name="Hayes R."/>
            <person name="Keri Z."/>
            <person name="Labutti K."/>
            <person name="Lipzen A."/>
            <person name="Lombard V."/>
            <person name="Magnuson J."/>
            <person name="Maillard F."/>
            <person name="Morin E."/>
            <person name="Murat C."/>
            <person name="Nolan M."/>
            <person name="Ohm R."/>
            <person name="Pangilinan J."/>
            <person name="Pereira M."/>
            <person name="Perotto S."/>
            <person name="Peter M."/>
            <person name="Riley R."/>
            <person name="Sitrit Y."/>
            <person name="Stielow B."/>
            <person name="Szollosi G."/>
            <person name="Zifcakova L."/>
            <person name="Stursova M."/>
            <person name="Spatafora J.W."/>
            <person name="Tedersoo L."/>
            <person name="Vaario L.-M."/>
            <person name="Yamada A."/>
            <person name="Yan M."/>
            <person name="Wang P."/>
            <person name="Xu J."/>
            <person name="Bruns T."/>
            <person name="Baldrian P."/>
            <person name="Vilgalys R."/>
            <person name="Henrissat B."/>
            <person name="Grigoriev I.V."/>
            <person name="Hibbett D."/>
            <person name="Nagy L.G."/>
            <person name="Martin F.M."/>
        </authorList>
    </citation>
    <scope>NUCLEOTIDE SEQUENCE</scope>
    <source>
        <strain evidence="2">UH-Tt-Lm1</strain>
    </source>
</reference>
<organism evidence="2 3">
    <name type="scientific">Thelephora terrestris</name>
    <dbReference type="NCBI Taxonomy" id="56493"/>
    <lineage>
        <taxon>Eukaryota</taxon>
        <taxon>Fungi</taxon>
        <taxon>Dikarya</taxon>
        <taxon>Basidiomycota</taxon>
        <taxon>Agaricomycotina</taxon>
        <taxon>Agaricomycetes</taxon>
        <taxon>Thelephorales</taxon>
        <taxon>Thelephoraceae</taxon>
        <taxon>Thelephora</taxon>
    </lineage>
</organism>
<dbReference type="Proteomes" id="UP000736335">
    <property type="component" value="Unassembled WGS sequence"/>
</dbReference>
<name>A0A9P6H4K8_9AGAM</name>